<reference evidence="8 9" key="1">
    <citation type="submission" date="2017-10" db="EMBL/GenBank/DDBJ databases">
        <title>Comparative genomics in systemic dimorphic fungi from Ajellomycetaceae.</title>
        <authorList>
            <person name="Munoz J.F."/>
            <person name="Mcewen J.G."/>
            <person name="Clay O.K."/>
            <person name="Cuomo C.A."/>
        </authorList>
    </citation>
    <scope>NUCLEOTIDE SEQUENCE [LARGE SCALE GENOMIC DNA]</scope>
    <source>
        <strain evidence="8 9">UAMH5409</strain>
    </source>
</reference>
<dbReference type="InterPro" id="IPR050416">
    <property type="entry name" value="FAD-linked_Oxidoreductase"/>
</dbReference>
<gene>
    <name evidence="8" type="ORF">AJ79_09947</name>
</gene>
<dbReference type="Pfam" id="PF01565">
    <property type="entry name" value="FAD_binding_4"/>
    <property type="match status" value="1"/>
</dbReference>
<dbReference type="InterPro" id="IPR016169">
    <property type="entry name" value="FAD-bd_PCMH_sub2"/>
</dbReference>
<dbReference type="PANTHER" id="PTHR42973">
    <property type="entry name" value="BINDING OXIDOREDUCTASE, PUTATIVE (AFU_ORTHOLOGUE AFUA_1G17690)-RELATED"/>
    <property type="match status" value="1"/>
</dbReference>
<evidence type="ECO:0000256" key="4">
    <source>
        <dbReference type="ARBA" id="ARBA00022827"/>
    </source>
</evidence>
<evidence type="ECO:0000256" key="5">
    <source>
        <dbReference type="ARBA" id="ARBA00023002"/>
    </source>
</evidence>
<protein>
    <recommendedName>
        <fullName evidence="7">FAD-binding PCMH-type domain-containing protein</fullName>
    </recommendedName>
</protein>
<dbReference type="Proteomes" id="UP000223968">
    <property type="component" value="Unassembled WGS sequence"/>
</dbReference>
<comment type="similarity">
    <text evidence="2">Belongs to the oxygen-dependent FAD-linked oxidoreductase family.</text>
</comment>
<organism evidence="8 9">
    <name type="scientific">Helicocarpus griseus UAMH5409</name>
    <dbReference type="NCBI Taxonomy" id="1447875"/>
    <lineage>
        <taxon>Eukaryota</taxon>
        <taxon>Fungi</taxon>
        <taxon>Dikarya</taxon>
        <taxon>Ascomycota</taxon>
        <taxon>Pezizomycotina</taxon>
        <taxon>Eurotiomycetes</taxon>
        <taxon>Eurotiomycetidae</taxon>
        <taxon>Onygenales</taxon>
        <taxon>Ajellomycetaceae</taxon>
        <taxon>Helicocarpus</taxon>
    </lineage>
</organism>
<evidence type="ECO:0000313" key="8">
    <source>
        <dbReference type="EMBL" id="PGG95622.1"/>
    </source>
</evidence>
<evidence type="ECO:0000256" key="1">
    <source>
        <dbReference type="ARBA" id="ARBA00001974"/>
    </source>
</evidence>
<dbReference type="PROSITE" id="PS51387">
    <property type="entry name" value="FAD_PCMH"/>
    <property type="match status" value="1"/>
</dbReference>
<dbReference type="EMBL" id="PDNB01000324">
    <property type="protein sequence ID" value="PGG95622.1"/>
    <property type="molecule type" value="Genomic_DNA"/>
</dbReference>
<evidence type="ECO:0000259" key="7">
    <source>
        <dbReference type="PROSITE" id="PS51387"/>
    </source>
</evidence>
<feature type="signal peptide" evidence="6">
    <location>
        <begin position="1"/>
        <end position="16"/>
    </location>
</feature>
<feature type="chain" id="PRO_5012225489" description="FAD-binding PCMH-type domain-containing protein" evidence="6">
    <location>
        <begin position="17"/>
        <end position="520"/>
    </location>
</feature>
<dbReference type="Gene3D" id="3.30.43.10">
    <property type="entry name" value="Uridine Diphospho-n-acetylenolpyruvylglucosamine Reductase, domain 2"/>
    <property type="match status" value="1"/>
</dbReference>
<sequence length="520" mass="56760">MELLALALSGMLGTLCPHLQPHASPLPYLNSACNYYVSTNSKGYSGISGIVDELGPKLSGAANIYFPGSEGFDTATKRWSVRNAPNITVVVDVGTQGDVAETVKYANAHEVPFLAYGTGHGAISSLGNMREGILIWLRQLNSISVADDGQTATFGGGVRVKQVMEALWEKGKKTVTGSCECVGMMGPGLGGGHGVLQGRYGLIADQLVSLDMVLANGSSVTVNGHSDLWWAVKGAGHNFGIVTSFTSRIYDVHDDDQWAYQGFLFTHDKVEAVYTAINEYLLKDGIQPVDVISFSVFTNNPEADPDHSIVVFYILQEGVPAVEPRYVDPFMNINPFQTISGNGPYTDTSKWLGGDNNSTYCQKAGLVNILFPVDLQVYNVAAQRTAFDLFSHTTHANPALNNSVYFFEGYPVQGVRAVAAESTAFPHREANILTAPFISYEPAGAERDDMARAFGEQLRKIVFDGSGKIEMNAYVNYAFGEEGVESWYGFEPWRLERLRELKKKYDPEGRLGFYAPVREN</sequence>
<keyword evidence="9" id="KW-1185">Reference proteome</keyword>
<dbReference type="InterPro" id="IPR036318">
    <property type="entry name" value="FAD-bd_PCMH-like_sf"/>
</dbReference>
<feature type="domain" description="FAD-binding PCMH-type" evidence="7">
    <location>
        <begin position="82"/>
        <end position="252"/>
    </location>
</feature>
<dbReference type="PANTHER" id="PTHR42973:SF9">
    <property type="entry name" value="FAD-BINDING PCMH-TYPE DOMAIN-CONTAINING PROTEIN-RELATED"/>
    <property type="match status" value="1"/>
</dbReference>
<evidence type="ECO:0000256" key="6">
    <source>
        <dbReference type="SAM" id="SignalP"/>
    </source>
</evidence>
<accession>A0A2B7WG93</accession>
<keyword evidence="6" id="KW-0732">Signal</keyword>
<dbReference type="GO" id="GO:0071949">
    <property type="term" value="F:FAD binding"/>
    <property type="evidence" value="ECO:0007669"/>
    <property type="project" value="InterPro"/>
</dbReference>
<dbReference type="GO" id="GO:0016491">
    <property type="term" value="F:oxidoreductase activity"/>
    <property type="evidence" value="ECO:0007669"/>
    <property type="project" value="UniProtKB-KW"/>
</dbReference>
<dbReference type="OrthoDB" id="9996127at2759"/>
<keyword evidence="4" id="KW-0274">FAD</keyword>
<name>A0A2B7WG93_9EURO</name>
<evidence type="ECO:0000256" key="3">
    <source>
        <dbReference type="ARBA" id="ARBA00022630"/>
    </source>
</evidence>
<dbReference type="InterPro" id="IPR016167">
    <property type="entry name" value="FAD-bd_PCMH_sub1"/>
</dbReference>
<evidence type="ECO:0000313" key="9">
    <source>
        <dbReference type="Proteomes" id="UP000223968"/>
    </source>
</evidence>
<dbReference type="Gene3D" id="3.30.465.10">
    <property type="match status" value="1"/>
</dbReference>
<keyword evidence="5" id="KW-0560">Oxidoreductase</keyword>
<proteinExistence type="inferred from homology"/>
<evidence type="ECO:0000256" key="2">
    <source>
        <dbReference type="ARBA" id="ARBA00005466"/>
    </source>
</evidence>
<dbReference type="Gene3D" id="3.40.462.20">
    <property type="match status" value="1"/>
</dbReference>
<dbReference type="STRING" id="1447875.A0A2B7WG93"/>
<dbReference type="InterPro" id="IPR012951">
    <property type="entry name" value="BBE"/>
</dbReference>
<dbReference type="InterPro" id="IPR016166">
    <property type="entry name" value="FAD-bd_PCMH"/>
</dbReference>
<dbReference type="AlphaFoldDB" id="A0A2B7WG93"/>
<comment type="caution">
    <text evidence="8">The sequence shown here is derived from an EMBL/GenBank/DDBJ whole genome shotgun (WGS) entry which is preliminary data.</text>
</comment>
<keyword evidence="3" id="KW-0285">Flavoprotein</keyword>
<comment type="cofactor">
    <cofactor evidence="1">
        <name>FAD</name>
        <dbReference type="ChEBI" id="CHEBI:57692"/>
    </cofactor>
</comment>
<dbReference type="SUPFAM" id="SSF56176">
    <property type="entry name" value="FAD-binding/transporter-associated domain-like"/>
    <property type="match status" value="1"/>
</dbReference>
<dbReference type="InterPro" id="IPR006094">
    <property type="entry name" value="Oxid_FAD_bind_N"/>
</dbReference>
<dbReference type="Pfam" id="PF08031">
    <property type="entry name" value="BBE"/>
    <property type="match status" value="1"/>
</dbReference>